<gene>
    <name evidence="2" type="ORF">EGR_07374</name>
</gene>
<dbReference type="RefSeq" id="XP_024349002.1">
    <property type="nucleotide sequence ID" value="XM_024496623.1"/>
</dbReference>
<dbReference type="Proteomes" id="UP000019149">
    <property type="component" value="Unassembled WGS sequence"/>
</dbReference>
<proteinExistence type="predicted"/>
<feature type="chain" id="PRO_5004884930" evidence="1">
    <location>
        <begin position="19"/>
        <end position="235"/>
    </location>
</feature>
<name>W6UB94_ECHGR</name>
<dbReference type="AlphaFoldDB" id="W6UB94"/>
<dbReference type="KEGG" id="egl:EGR_07374"/>
<organism evidence="2 3">
    <name type="scientific">Echinococcus granulosus</name>
    <name type="common">Hydatid tapeworm</name>
    <dbReference type="NCBI Taxonomy" id="6210"/>
    <lineage>
        <taxon>Eukaryota</taxon>
        <taxon>Metazoa</taxon>
        <taxon>Spiralia</taxon>
        <taxon>Lophotrochozoa</taxon>
        <taxon>Platyhelminthes</taxon>
        <taxon>Cestoda</taxon>
        <taxon>Eucestoda</taxon>
        <taxon>Cyclophyllidea</taxon>
        <taxon>Taeniidae</taxon>
        <taxon>Echinococcus</taxon>
        <taxon>Echinococcus granulosus group</taxon>
    </lineage>
</organism>
<evidence type="ECO:0000256" key="1">
    <source>
        <dbReference type="SAM" id="SignalP"/>
    </source>
</evidence>
<dbReference type="GeneID" id="36343089"/>
<evidence type="ECO:0000313" key="2">
    <source>
        <dbReference type="EMBL" id="EUB57806.1"/>
    </source>
</evidence>
<dbReference type="CTD" id="36343089"/>
<feature type="signal peptide" evidence="1">
    <location>
        <begin position="1"/>
        <end position="18"/>
    </location>
</feature>
<keyword evidence="3" id="KW-1185">Reference proteome</keyword>
<protein>
    <submittedName>
        <fullName evidence="2">Uncharacterized protein</fullName>
    </submittedName>
</protein>
<accession>W6UB94</accession>
<evidence type="ECO:0000313" key="3">
    <source>
        <dbReference type="Proteomes" id="UP000019149"/>
    </source>
</evidence>
<keyword evidence="1" id="KW-0732">Signal</keyword>
<comment type="caution">
    <text evidence="2">The sequence shown here is derived from an EMBL/GenBank/DDBJ whole genome shotgun (WGS) entry which is preliminary data.</text>
</comment>
<dbReference type="EMBL" id="APAU02000075">
    <property type="protein sequence ID" value="EUB57806.1"/>
    <property type="molecule type" value="Genomic_DNA"/>
</dbReference>
<sequence length="235" mass="26340">MGDLLYALLDVLIQWTIAVDKAARCSLVTDYEALKLNRLQFLSVGGKLAGCVGLTDSTMKCSDYCRGLLVVSNVTRYWCCRNSEVPPLLLLTSSAFPVLTIRGSISIMFNPSLTSNIHFIWRKHSPRSASYRNVGSTAIGNAEALVLHFIQNMHMAIILCYNAQLSFKEQVNDLLLKVEYDYDLAVLGTLIILLRILYSEAIYLEGMKDDASKKCCVPQKCEIHKRKLVRTTIIP</sequence>
<reference evidence="2 3" key="1">
    <citation type="journal article" date="2013" name="Nat. Genet.">
        <title>The genome of the hydatid tapeworm Echinococcus granulosus.</title>
        <authorList>
            <person name="Zheng H."/>
            <person name="Zhang W."/>
            <person name="Zhang L."/>
            <person name="Zhang Z."/>
            <person name="Li J."/>
            <person name="Lu G."/>
            <person name="Zhu Y."/>
            <person name="Wang Y."/>
            <person name="Huang Y."/>
            <person name="Liu J."/>
            <person name="Kang H."/>
            <person name="Chen J."/>
            <person name="Wang L."/>
            <person name="Chen A."/>
            <person name="Yu S."/>
            <person name="Gao Z."/>
            <person name="Jin L."/>
            <person name="Gu W."/>
            <person name="Wang Z."/>
            <person name="Zhao L."/>
            <person name="Shi B."/>
            <person name="Wen H."/>
            <person name="Lin R."/>
            <person name="Jones M.K."/>
            <person name="Brejova B."/>
            <person name="Vinar T."/>
            <person name="Zhao G."/>
            <person name="McManus D.P."/>
            <person name="Chen Z."/>
            <person name="Zhou Y."/>
            <person name="Wang S."/>
        </authorList>
    </citation>
    <scope>NUCLEOTIDE SEQUENCE [LARGE SCALE GENOMIC DNA]</scope>
</reference>